<dbReference type="Pfam" id="PF03389">
    <property type="entry name" value="MobA_MobL"/>
    <property type="match status" value="1"/>
</dbReference>
<comment type="similarity">
    <text evidence="1">Belongs to the MobA/MobL family.</text>
</comment>
<evidence type="ECO:0000313" key="6">
    <source>
        <dbReference type="Proteomes" id="UP001202134"/>
    </source>
</evidence>
<evidence type="ECO:0000256" key="3">
    <source>
        <dbReference type="SAM" id="MobiDB-lite"/>
    </source>
</evidence>
<protein>
    <submittedName>
        <fullName evidence="5">MobA/MobL family protein</fullName>
    </submittedName>
</protein>
<feature type="domain" description="MobA/MobL protein" evidence="4">
    <location>
        <begin position="17"/>
        <end position="241"/>
    </location>
</feature>
<organism evidence="5 6">
    <name type="scientific">Shewanella electrodiphila</name>
    <dbReference type="NCBI Taxonomy" id="934143"/>
    <lineage>
        <taxon>Bacteria</taxon>
        <taxon>Pseudomonadati</taxon>
        <taxon>Pseudomonadota</taxon>
        <taxon>Gammaproteobacteria</taxon>
        <taxon>Alteromonadales</taxon>
        <taxon>Shewanellaceae</taxon>
        <taxon>Shewanella</taxon>
    </lineage>
</organism>
<sequence length="326" mass="37553">MAIYYATTKPISRTSGRSATASAAYRAGVKIEDKRSGKTHDYSKRGGVEMAFAFDKNFKQIDRSELWNKAELAENRKDGRTAREWVLAIPHELIPKDKDKRKDFKKNEGARVAVRFAKILAERYNVAVDVAIHTPDKQGDNRNYHAHIMTTTREFSLTDKGIELGEKAAIELSNTKRKVLGLSSSTTEIKELRKEWENIVNVQLEKLGIDERIDHRTLKQQGIEQKPTIKMGWKASAMERRGIVTDKGDLNREITADNQQLRDLQIEFAALTEAKMEIENVKEQAKGMQDFRAEYELFKQEQQQQKLEHQELEKTHEKQQDRGIEP</sequence>
<evidence type="ECO:0000259" key="4">
    <source>
        <dbReference type="Pfam" id="PF03389"/>
    </source>
</evidence>
<dbReference type="Proteomes" id="UP001202134">
    <property type="component" value="Unassembled WGS sequence"/>
</dbReference>
<dbReference type="RefSeq" id="WP_248957119.1">
    <property type="nucleotide sequence ID" value="NZ_JAKIKU010000030.1"/>
</dbReference>
<reference evidence="5 6" key="1">
    <citation type="submission" date="2022-01" db="EMBL/GenBank/DDBJ databases">
        <title>Whole genome-based taxonomy of the Shewanellaceae.</title>
        <authorList>
            <person name="Martin-Rodriguez A.J."/>
        </authorList>
    </citation>
    <scope>NUCLEOTIDE SEQUENCE [LARGE SCALE GENOMIC DNA]</scope>
    <source>
        <strain evidence="5 6">DSM 24955</strain>
    </source>
</reference>
<feature type="region of interest" description="Disordered" evidence="3">
    <location>
        <begin position="302"/>
        <end position="326"/>
    </location>
</feature>
<accession>A0ABT0KVX9</accession>
<evidence type="ECO:0000256" key="2">
    <source>
        <dbReference type="ARBA" id="ARBA00022971"/>
    </source>
</evidence>
<keyword evidence="6" id="KW-1185">Reference proteome</keyword>
<dbReference type="EMBL" id="JAKIKU010000030">
    <property type="protein sequence ID" value="MCL1047982.1"/>
    <property type="molecule type" value="Genomic_DNA"/>
</dbReference>
<evidence type="ECO:0000313" key="5">
    <source>
        <dbReference type="EMBL" id="MCL1047982.1"/>
    </source>
</evidence>
<dbReference type="Gene3D" id="3.30.930.30">
    <property type="match status" value="1"/>
</dbReference>
<name>A0ABT0KVX9_9GAMM</name>
<gene>
    <name evidence="5" type="ORF">L2737_22055</name>
</gene>
<evidence type="ECO:0000256" key="1">
    <source>
        <dbReference type="ARBA" id="ARBA00010873"/>
    </source>
</evidence>
<feature type="compositionally biased region" description="Basic and acidic residues" evidence="3">
    <location>
        <begin position="306"/>
        <end position="326"/>
    </location>
</feature>
<comment type="caution">
    <text evidence="5">The sequence shown here is derived from an EMBL/GenBank/DDBJ whole genome shotgun (WGS) entry which is preliminary data.</text>
</comment>
<proteinExistence type="inferred from homology"/>
<dbReference type="InterPro" id="IPR005053">
    <property type="entry name" value="MobA_MobL"/>
</dbReference>
<keyword evidence="2" id="KW-0184">Conjugation</keyword>